<dbReference type="InterPro" id="IPR020588">
    <property type="entry name" value="RecA_ATP-bd"/>
</dbReference>
<feature type="region of interest" description="Lon-protease-like" evidence="11">
    <location>
        <begin position="354"/>
        <end position="456"/>
    </location>
</feature>
<dbReference type="Gene3D" id="3.30.230.10">
    <property type="match status" value="1"/>
</dbReference>
<evidence type="ECO:0000256" key="1">
    <source>
        <dbReference type="ARBA" id="ARBA00022723"/>
    </source>
</evidence>
<comment type="caution">
    <text evidence="15">The sequence shown here is derived from an EMBL/GenBank/DDBJ whole genome shotgun (WGS) entry which is preliminary data.</text>
</comment>
<dbReference type="Pfam" id="PF13481">
    <property type="entry name" value="AAA_25"/>
    <property type="match status" value="1"/>
</dbReference>
<dbReference type="NCBIfam" id="TIGR00416">
    <property type="entry name" value="sms"/>
    <property type="match status" value="1"/>
</dbReference>
<evidence type="ECO:0000313" key="15">
    <source>
        <dbReference type="EMBL" id="MCS4556283.1"/>
    </source>
</evidence>
<comment type="similarity">
    <text evidence="11 13">Belongs to the RecA family. RadA subfamily.</text>
</comment>
<proteinExistence type="inferred from homology"/>
<protein>
    <recommendedName>
        <fullName evidence="11 12">DNA repair protein RadA</fullName>
    </recommendedName>
</protein>
<evidence type="ECO:0000256" key="11">
    <source>
        <dbReference type="HAMAP-Rule" id="MF_01498"/>
    </source>
</evidence>
<keyword evidence="3 11" id="KW-0227">DNA damage</keyword>
<dbReference type="InterPro" id="IPR014721">
    <property type="entry name" value="Ribsml_uS5_D2-typ_fold_subgr"/>
</dbReference>
<dbReference type="SMART" id="SM00382">
    <property type="entry name" value="AAA"/>
    <property type="match status" value="1"/>
</dbReference>
<dbReference type="InterPro" id="IPR020568">
    <property type="entry name" value="Ribosomal_Su5_D2-typ_SF"/>
</dbReference>
<keyword evidence="6 13" id="KW-0862">Zinc</keyword>
<evidence type="ECO:0000313" key="16">
    <source>
        <dbReference type="Proteomes" id="UP001201549"/>
    </source>
</evidence>
<dbReference type="PANTHER" id="PTHR32472">
    <property type="entry name" value="DNA REPAIR PROTEIN RADA"/>
    <property type="match status" value="1"/>
</dbReference>
<evidence type="ECO:0000256" key="8">
    <source>
        <dbReference type="ARBA" id="ARBA00023016"/>
    </source>
</evidence>
<comment type="function">
    <text evidence="11">Plays a role in repairing double-strand DNA breaks, probably involving stabilizing or processing branched DNA or blocked replication forks.</text>
</comment>
<keyword evidence="10 11" id="KW-0234">DNA repair</keyword>
<dbReference type="InterPro" id="IPR004504">
    <property type="entry name" value="DNA_repair_RadA"/>
</dbReference>
<sequence>MAKNKTAYVCNECGQDFPRWQGQCSACHEWNTITEVRLGAVTAAKSQKFSGYAGNTGSTVQTLDQIDLNELPRIATSFTEFDRVLGGGIVPGSAILIGGHPGAGKSTLLLQTLCALAQTMPALYVTGEESLQQVAMRAHRLGLPTDKLKMLSETSVDVICEIALREKPKIIVIDSIQVMHISDVQSSPGSVAQVRESAAFLTRFAKQNDIAIIMVGHVTKDGSLAGPKVLEHCIDCSVMFEGDSDNRYRTLRSHKNRFGAINELGVFAMTERGLREVANPSAIFLSRADDAAPGSVVMVVWEGTRPLLVELQVLVDQSMVGHPRRIAVGTDGNRLAMLLAVMHRHGGLQMSDQDVFVNVVGGVKVTETSADLTLLLSMVSSFRSIVLPRDLVVFGEVGLSGEIRPVPNGTERLIEAAKHGFTRAIVPKANVPKKPPQGMTVIGVTKLSEALEALVD</sequence>
<dbReference type="InterPro" id="IPR027417">
    <property type="entry name" value="P-loop_NTPase"/>
</dbReference>
<evidence type="ECO:0000256" key="4">
    <source>
        <dbReference type="ARBA" id="ARBA00022771"/>
    </source>
</evidence>
<dbReference type="SUPFAM" id="SSF54211">
    <property type="entry name" value="Ribosomal protein S5 domain 2-like"/>
    <property type="match status" value="1"/>
</dbReference>
<accession>A0ABT2FJ39</accession>
<evidence type="ECO:0000256" key="2">
    <source>
        <dbReference type="ARBA" id="ARBA00022741"/>
    </source>
</evidence>
<keyword evidence="1 11" id="KW-0479">Metal-binding</keyword>
<dbReference type="InterPro" id="IPR041166">
    <property type="entry name" value="Rubredoxin_2"/>
</dbReference>
<comment type="domain">
    <text evidence="11">The middle region has homology to RecA with ATPase motifs including the RadA KNRFG motif, while the C-terminus is homologous to Lon protease.</text>
</comment>
<keyword evidence="7 11" id="KW-0067">ATP-binding</keyword>
<feature type="short sequence motif" description="RadA KNRFG motif" evidence="11">
    <location>
        <begin position="255"/>
        <end position="259"/>
    </location>
</feature>
<dbReference type="SUPFAM" id="SSF52540">
    <property type="entry name" value="P-loop containing nucleoside triphosphate hydrolases"/>
    <property type="match status" value="1"/>
</dbReference>
<gene>
    <name evidence="11 15" type="primary">radA</name>
    <name evidence="15" type="ORF">L9G74_07535</name>
</gene>
<evidence type="ECO:0000259" key="14">
    <source>
        <dbReference type="PROSITE" id="PS50162"/>
    </source>
</evidence>
<reference evidence="16" key="1">
    <citation type="submission" date="2023-07" db="EMBL/GenBank/DDBJ databases">
        <title>Shewanella mangrovi sp. nov., an acetaldehyde- degrading bacterium isolated from mangrove sediment.</title>
        <authorList>
            <person name="Liu Y."/>
        </authorList>
    </citation>
    <scope>NUCLEOTIDE SEQUENCE [LARGE SCALE GENOMIC DNA]</scope>
    <source>
        <strain evidence="16">C32</strain>
    </source>
</reference>
<evidence type="ECO:0000256" key="12">
    <source>
        <dbReference type="NCBIfam" id="TIGR00416"/>
    </source>
</evidence>
<dbReference type="CDD" id="cd01121">
    <property type="entry name" value="RadA_SMS_N"/>
    <property type="match status" value="1"/>
</dbReference>
<dbReference type="PROSITE" id="PS50162">
    <property type="entry name" value="RECA_2"/>
    <property type="match status" value="1"/>
</dbReference>
<feature type="domain" description="RecA family profile 1" evidence="14">
    <location>
        <begin position="70"/>
        <end position="218"/>
    </location>
</feature>
<dbReference type="Pfam" id="PF13541">
    <property type="entry name" value="ChlI"/>
    <property type="match status" value="1"/>
</dbReference>
<evidence type="ECO:0000256" key="5">
    <source>
        <dbReference type="ARBA" id="ARBA00022801"/>
    </source>
</evidence>
<dbReference type="HAMAP" id="MF_01498">
    <property type="entry name" value="RadA_bact"/>
    <property type="match status" value="1"/>
</dbReference>
<organism evidence="15 16">
    <name type="scientific">Shewanella electrica</name>
    <dbReference type="NCBI Taxonomy" id="515560"/>
    <lineage>
        <taxon>Bacteria</taxon>
        <taxon>Pseudomonadati</taxon>
        <taxon>Pseudomonadota</taxon>
        <taxon>Gammaproteobacteria</taxon>
        <taxon>Alteromonadales</taxon>
        <taxon>Shewanellaceae</taxon>
        <taxon>Shewanella</taxon>
    </lineage>
</organism>
<evidence type="ECO:0000256" key="6">
    <source>
        <dbReference type="ARBA" id="ARBA00022833"/>
    </source>
</evidence>
<keyword evidence="5" id="KW-0378">Hydrolase</keyword>
<evidence type="ECO:0000256" key="3">
    <source>
        <dbReference type="ARBA" id="ARBA00022763"/>
    </source>
</evidence>
<evidence type="ECO:0000256" key="7">
    <source>
        <dbReference type="ARBA" id="ARBA00022840"/>
    </source>
</evidence>
<evidence type="ECO:0000256" key="9">
    <source>
        <dbReference type="ARBA" id="ARBA00023125"/>
    </source>
</evidence>
<dbReference type="PANTHER" id="PTHR32472:SF10">
    <property type="entry name" value="DNA REPAIR PROTEIN RADA-LIKE PROTEIN"/>
    <property type="match status" value="1"/>
</dbReference>
<feature type="binding site" evidence="11">
    <location>
        <begin position="99"/>
        <end position="106"/>
    </location>
    <ligand>
        <name>ATP</name>
        <dbReference type="ChEBI" id="CHEBI:30616"/>
    </ligand>
</feature>
<dbReference type="Pfam" id="PF18073">
    <property type="entry name" value="Zn_ribbon_LapB"/>
    <property type="match status" value="1"/>
</dbReference>
<keyword evidence="16" id="KW-1185">Reference proteome</keyword>
<dbReference type="EMBL" id="JAKOGG010000004">
    <property type="protein sequence ID" value="MCS4556283.1"/>
    <property type="molecule type" value="Genomic_DNA"/>
</dbReference>
<evidence type="ECO:0000256" key="10">
    <source>
        <dbReference type="ARBA" id="ARBA00023204"/>
    </source>
</evidence>
<dbReference type="Proteomes" id="UP001201549">
    <property type="component" value="Unassembled WGS sequence"/>
</dbReference>
<dbReference type="InterPro" id="IPR003593">
    <property type="entry name" value="AAA+_ATPase"/>
</dbReference>
<keyword evidence="8 11" id="KW-0346">Stress response</keyword>
<keyword evidence="4 13" id="KW-0863">Zinc-finger</keyword>
<keyword evidence="9 11" id="KW-0238">DNA-binding</keyword>
<dbReference type="PRINTS" id="PR01874">
    <property type="entry name" value="DNAREPAIRADA"/>
</dbReference>
<comment type="function">
    <text evidence="13">DNA-dependent ATPase involved in processing of recombination intermediates, plays a role in repairing DNA breaks. Stimulates the branch migration of RecA-mediated strand transfer reactions, allowing the 3' invading strand to extend heteroduplex DNA faster. Binds ssDNA in the presence of ADP but not other nucleotides, has ATPase activity that is stimulated by ssDNA and various branched DNA structures, but inhibited by SSB. Does not have RecA's homology-searching function.</text>
</comment>
<keyword evidence="2 11" id="KW-0547">Nucleotide-binding</keyword>
<evidence type="ECO:0000256" key="13">
    <source>
        <dbReference type="RuleBase" id="RU003555"/>
    </source>
</evidence>
<dbReference type="Gene3D" id="3.40.50.300">
    <property type="entry name" value="P-loop containing nucleotide triphosphate hydrolases"/>
    <property type="match status" value="1"/>
</dbReference>
<name>A0ABT2FJ39_9GAMM</name>
<dbReference type="RefSeq" id="WP_238895686.1">
    <property type="nucleotide sequence ID" value="NZ_JAKOGG010000004.1"/>
</dbReference>